<evidence type="ECO:0000259" key="4">
    <source>
        <dbReference type="Pfam" id="PF04536"/>
    </source>
</evidence>
<evidence type="ECO:0000256" key="3">
    <source>
        <dbReference type="SAM" id="SignalP"/>
    </source>
</evidence>
<accession>A0A521CFD1</accession>
<keyword evidence="2" id="KW-1133">Transmembrane helix</keyword>
<evidence type="ECO:0000256" key="1">
    <source>
        <dbReference type="SAM" id="MobiDB-lite"/>
    </source>
</evidence>
<keyword evidence="2" id="KW-0812">Transmembrane</keyword>
<dbReference type="RefSeq" id="WP_142662466.1">
    <property type="nucleotide sequence ID" value="NZ_FXTK01000004.1"/>
</dbReference>
<organism evidence="5 6">
    <name type="scientific">Paracoccus laeviglucosivorans</name>
    <dbReference type="NCBI Taxonomy" id="1197861"/>
    <lineage>
        <taxon>Bacteria</taxon>
        <taxon>Pseudomonadati</taxon>
        <taxon>Pseudomonadota</taxon>
        <taxon>Alphaproteobacteria</taxon>
        <taxon>Rhodobacterales</taxon>
        <taxon>Paracoccaceae</taxon>
        <taxon>Paracoccus</taxon>
    </lineage>
</organism>
<keyword evidence="2" id="KW-0472">Membrane</keyword>
<dbReference type="AlphaFoldDB" id="A0A521CFD1"/>
<dbReference type="EMBL" id="FXTK01000004">
    <property type="protein sequence ID" value="SMO58129.1"/>
    <property type="molecule type" value="Genomic_DNA"/>
</dbReference>
<sequence length="299" mass="32292">MRRLLALLVLTLGLAVQAVAQDLPEWRSTTVNDFAGLLTADDARVLERALTDLRDQTGVQGTVVTLTDRARYGGTDGLEPFATRLFNHWGVGDAARNDGFMLLVLSANREARIELGRGYSPEADILAQDIMRGTLLPAMRKDQASAGIRQTTDDIIRLIARPVAAGNPVTARESSRDWTGLAAFAAFGAILLAIARKAWRRRRCPQCNRSGVTTQRTPERQPLPDGGHMVAAQQITRHCPHCGWQESRSGALPRIAYYGAAGELLRQERNRDYRGPGPHGGGGGFGGGSSRGGGASGRW</sequence>
<evidence type="ECO:0000256" key="2">
    <source>
        <dbReference type="SAM" id="Phobius"/>
    </source>
</evidence>
<gene>
    <name evidence="5" type="ORF">SAMN06265221_104267</name>
</gene>
<feature type="region of interest" description="Disordered" evidence="1">
    <location>
        <begin position="270"/>
        <end position="299"/>
    </location>
</feature>
<dbReference type="OrthoDB" id="9810918at2"/>
<dbReference type="Gene3D" id="3.10.310.50">
    <property type="match status" value="1"/>
</dbReference>
<name>A0A521CFD1_9RHOB</name>
<feature type="signal peptide" evidence="3">
    <location>
        <begin position="1"/>
        <end position="20"/>
    </location>
</feature>
<dbReference type="PANTHER" id="PTHR30373:SF2">
    <property type="entry name" value="UPF0603 PROTEIN YGCG"/>
    <property type="match status" value="1"/>
</dbReference>
<evidence type="ECO:0000313" key="5">
    <source>
        <dbReference type="EMBL" id="SMO58129.1"/>
    </source>
</evidence>
<dbReference type="Proteomes" id="UP000319014">
    <property type="component" value="Unassembled WGS sequence"/>
</dbReference>
<feature type="compositionally biased region" description="Gly residues" evidence="1">
    <location>
        <begin position="277"/>
        <end position="299"/>
    </location>
</feature>
<feature type="domain" description="TPM" evidence="4">
    <location>
        <begin position="31"/>
        <end position="157"/>
    </location>
</feature>
<keyword evidence="6" id="KW-1185">Reference proteome</keyword>
<dbReference type="PANTHER" id="PTHR30373">
    <property type="entry name" value="UPF0603 PROTEIN YGCG"/>
    <property type="match status" value="1"/>
</dbReference>
<feature type="chain" id="PRO_5021947938" description="TPM domain-containing protein" evidence="3">
    <location>
        <begin position="21"/>
        <end position="299"/>
    </location>
</feature>
<proteinExistence type="predicted"/>
<dbReference type="Pfam" id="PF04536">
    <property type="entry name" value="TPM_phosphatase"/>
    <property type="match status" value="1"/>
</dbReference>
<feature type="transmembrane region" description="Helical" evidence="2">
    <location>
        <begin position="178"/>
        <end position="195"/>
    </location>
</feature>
<keyword evidence="3" id="KW-0732">Signal</keyword>
<evidence type="ECO:0000313" key="6">
    <source>
        <dbReference type="Proteomes" id="UP000319014"/>
    </source>
</evidence>
<dbReference type="InterPro" id="IPR007621">
    <property type="entry name" value="TPM_dom"/>
</dbReference>
<protein>
    <recommendedName>
        <fullName evidence="4">TPM domain-containing protein</fullName>
    </recommendedName>
</protein>
<reference evidence="5 6" key="1">
    <citation type="submission" date="2017-05" db="EMBL/GenBank/DDBJ databases">
        <authorList>
            <person name="Varghese N."/>
            <person name="Submissions S."/>
        </authorList>
    </citation>
    <scope>NUCLEOTIDE SEQUENCE [LARGE SCALE GENOMIC DNA]</scope>
    <source>
        <strain evidence="5 6">DSM 100094</strain>
    </source>
</reference>